<comment type="caution">
    <text evidence="2">The sequence shown here is derived from an EMBL/GenBank/DDBJ whole genome shotgun (WGS) entry which is preliminary data.</text>
</comment>
<keyword evidence="3" id="KW-1185">Reference proteome</keyword>
<proteinExistence type="predicted"/>
<evidence type="ECO:0008006" key="4">
    <source>
        <dbReference type="Google" id="ProtNLM"/>
    </source>
</evidence>
<evidence type="ECO:0000313" key="3">
    <source>
        <dbReference type="Proteomes" id="UP000621447"/>
    </source>
</evidence>
<dbReference type="RefSeq" id="WP_174194400.1">
    <property type="nucleotide sequence ID" value="NZ_JABULH010000004.1"/>
</dbReference>
<dbReference type="Proteomes" id="UP000621447">
    <property type="component" value="Unassembled WGS sequence"/>
</dbReference>
<gene>
    <name evidence="2" type="ORF">HRV97_11495</name>
</gene>
<protein>
    <recommendedName>
        <fullName evidence="4">LPXTG cell wall anchor domain-containing protein</fullName>
    </recommendedName>
</protein>
<feature type="transmembrane region" description="Helical" evidence="1">
    <location>
        <begin position="6"/>
        <end position="22"/>
    </location>
</feature>
<organism evidence="2 3">
    <name type="scientific">Sphingomonas hominis</name>
    <dbReference type="NCBI Taxonomy" id="2741495"/>
    <lineage>
        <taxon>Bacteria</taxon>
        <taxon>Pseudomonadati</taxon>
        <taxon>Pseudomonadota</taxon>
        <taxon>Alphaproteobacteria</taxon>
        <taxon>Sphingomonadales</taxon>
        <taxon>Sphingomonadaceae</taxon>
        <taxon>Sphingomonas</taxon>
    </lineage>
</organism>
<sequence>MVAYGLIAAIALVGSVVGLVWSKKRKARKRRLRGIKSYTPVSGRSTAQ</sequence>
<evidence type="ECO:0000313" key="2">
    <source>
        <dbReference type="EMBL" id="NTS65785.1"/>
    </source>
</evidence>
<dbReference type="EMBL" id="JABULH010000004">
    <property type="protein sequence ID" value="NTS65785.1"/>
    <property type="molecule type" value="Genomic_DNA"/>
</dbReference>
<evidence type="ECO:0000256" key="1">
    <source>
        <dbReference type="SAM" id="Phobius"/>
    </source>
</evidence>
<name>A0ABX2JPN2_9SPHN</name>
<keyword evidence="1" id="KW-1133">Transmembrane helix</keyword>
<reference evidence="2 3" key="1">
    <citation type="submission" date="2020-06" db="EMBL/GenBank/DDBJ databases">
        <title>Sphingomonas hominis sp. nov., a member of the Sphingomonas, isolated from the hair of a 22-year-old girl.</title>
        <authorList>
            <person name="Zhang D.-F."/>
            <person name="Cui X.-W."/>
        </authorList>
    </citation>
    <scope>NUCLEOTIDE SEQUENCE [LARGE SCALE GENOMIC DNA]</scope>
    <source>
        <strain evidence="2 3">HHU CXW</strain>
    </source>
</reference>
<keyword evidence="1" id="KW-0472">Membrane</keyword>
<keyword evidence="1" id="KW-0812">Transmembrane</keyword>
<accession>A0ABX2JPN2</accession>